<dbReference type="GO" id="GO:0005576">
    <property type="term" value="C:extracellular region"/>
    <property type="evidence" value="ECO:0007669"/>
    <property type="project" value="UniProtKB-SubCell"/>
</dbReference>
<dbReference type="Proteomes" id="UP000009192">
    <property type="component" value="Unassembled WGS sequence"/>
</dbReference>
<dbReference type="Pfam" id="PF00188">
    <property type="entry name" value="CAP"/>
    <property type="match status" value="1"/>
</dbReference>
<proteinExistence type="predicted"/>
<name>A0A0Q9X169_DROMO</name>
<keyword evidence="3" id="KW-1133">Transmembrane helix</keyword>
<keyword evidence="2" id="KW-0964">Secreted</keyword>
<dbReference type="InParanoid" id="A0A0Q9X169"/>
<reference evidence="6 7" key="1">
    <citation type="journal article" date="2007" name="Nature">
        <title>Evolution of genes and genomes on the Drosophila phylogeny.</title>
        <authorList>
            <consortium name="Drosophila 12 Genomes Consortium"/>
            <person name="Clark A.G."/>
            <person name="Eisen M.B."/>
            <person name="Smith D.R."/>
            <person name="Bergman C.M."/>
            <person name="Oliver B."/>
            <person name="Markow T.A."/>
            <person name="Kaufman T.C."/>
            <person name="Kellis M."/>
            <person name="Gelbart W."/>
            <person name="Iyer V.N."/>
            <person name="Pollard D.A."/>
            <person name="Sackton T.B."/>
            <person name="Larracuente A.M."/>
            <person name="Singh N.D."/>
            <person name="Abad J.P."/>
            <person name="Abt D.N."/>
            <person name="Adryan B."/>
            <person name="Aguade M."/>
            <person name="Akashi H."/>
            <person name="Anderson W.W."/>
            <person name="Aquadro C.F."/>
            <person name="Ardell D.H."/>
            <person name="Arguello R."/>
            <person name="Artieri C.G."/>
            <person name="Barbash D.A."/>
            <person name="Barker D."/>
            <person name="Barsanti P."/>
            <person name="Batterham P."/>
            <person name="Batzoglou S."/>
            <person name="Begun D."/>
            <person name="Bhutkar A."/>
            <person name="Blanco E."/>
            <person name="Bosak S.A."/>
            <person name="Bradley R.K."/>
            <person name="Brand A.D."/>
            <person name="Brent M.R."/>
            <person name="Brooks A.N."/>
            <person name="Brown R.H."/>
            <person name="Butlin R.K."/>
            <person name="Caggese C."/>
            <person name="Calvi B.R."/>
            <person name="Bernardo de Carvalho A."/>
            <person name="Caspi A."/>
            <person name="Castrezana S."/>
            <person name="Celniker S.E."/>
            <person name="Chang J.L."/>
            <person name="Chapple C."/>
            <person name="Chatterji S."/>
            <person name="Chinwalla A."/>
            <person name="Civetta A."/>
            <person name="Clifton S.W."/>
            <person name="Comeron J.M."/>
            <person name="Costello J.C."/>
            <person name="Coyne J.A."/>
            <person name="Daub J."/>
            <person name="David R.G."/>
            <person name="Delcher A.L."/>
            <person name="Delehaunty K."/>
            <person name="Do C.B."/>
            <person name="Ebling H."/>
            <person name="Edwards K."/>
            <person name="Eickbush T."/>
            <person name="Evans J.D."/>
            <person name="Filipski A."/>
            <person name="Findeiss S."/>
            <person name="Freyhult E."/>
            <person name="Fulton L."/>
            <person name="Fulton R."/>
            <person name="Garcia A.C."/>
            <person name="Gardiner A."/>
            <person name="Garfield D.A."/>
            <person name="Garvin B.E."/>
            <person name="Gibson G."/>
            <person name="Gilbert D."/>
            <person name="Gnerre S."/>
            <person name="Godfrey J."/>
            <person name="Good R."/>
            <person name="Gotea V."/>
            <person name="Gravely B."/>
            <person name="Greenberg A.J."/>
            <person name="Griffiths-Jones S."/>
            <person name="Gross S."/>
            <person name="Guigo R."/>
            <person name="Gustafson E.A."/>
            <person name="Haerty W."/>
            <person name="Hahn M.W."/>
            <person name="Halligan D.L."/>
            <person name="Halpern A.L."/>
            <person name="Halter G.M."/>
            <person name="Han M.V."/>
            <person name="Heger A."/>
            <person name="Hillier L."/>
            <person name="Hinrichs A.S."/>
            <person name="Holmes I."/>
            <person name="Hoskins R.A."/>
            <person name="Hubisz M.J."/>
            <person name="Hultmark D."/>
            <person name="Huntley M.A."/>
            <person name="Jaffe D.B."/>
            <person name="Jagadeeshan S."/>
            <person name="Jeck W.R."/>
            <person name="Johnson J."/>
            <person name="Jones C.D."/>
            <person name="Jordan W.C."/>
            <person name="Karpen G.H."/>
            <person name="Kataoka E."/>
            <person name="Keightley P.D."/>
            <person name="Kheradpour P."/>
            <person name="Kirkness E.F."/>
            <person name="Koerich L.B."/>
            <person name="Kristiansen K."/>
            <person name="Kudrna D."/>
            <person name="Kulathinal R.J."/>
            <person name="Kumar S."/>
            <person name="Kwok R."/>
            <person name="Lander E."/>
            <person name="Langley C.H."/>
            <person name="Lapoint R."/>
            <person name="Lazzaro B.P."/>
            <person name="Lee S.J."/>
            <person name="Levesque L."/>
            <person name="Li R."/>
            <person name="Lin C.F."/>
            <person name="Lin M.F."/>
            <person name="Lindblad-Toh K."/>
            <person name="Llopart A."/>
            <person name="Long M."/>
            <person name="Low L."/>
            <person name="Lozovsky E."/>
            <person name="Lu J."/>
            <person name="Luo M."/>
            <person name="Machado C.A."/>
            <person name="Makalowski W."/>
            <person name="Marzo M."/>
            <person name="Matsuda M."/>
            <person name="Matzkin L."/>
            <person name="McAllister B."/>
            <person name="McBride C.S."/>
            <person name="McKernan B."/>
            <person name="McKernan K."/>
            <person name="Mendez-Lago M."/>
            <person name="Minx P."/>
            <person name="Mollenhauer M.U."/>
            <person name="Montooth K."/>
            <person name="Mount S.M."/>
            <person name="Mu X."/>
            <person name="Myers E."/>
            <person name="Negre B."/>
            <person name="Newfeld S."/>
            <person name="Nielsen R."/>
            <person name="Noor M.A."/>
            <person name="O'Grady P."/>
            <person name="Pachter L."/>
            <person name="Papaceit M."/>
            <person name="Parisi M.J."/>
            <person name="Parisi M."/>
            <person name="Parts L."/>
            <person name="Pedersen J.S."/>
            <person name="Pesole G."/>
            <person name="Phillippy A.M."/>
            <person name="Ponting C.P."/>
            <person name="Pop M."/>
            <person name="Porcelli D."/>
            <person name="Powell J.R."/>
            <person name="Prohaska S."/>
            <person name="Pruitt K."/>
            <person name="Puig M."/>
            <person name="Quesneville H."/>
            <person name="Ram K.R."/>
            <person name="Rand D."/>
            <person name="Rasmussen M.D."/>
            <person name="Reed L.K."/>
            <person name="Reenan R."/>
            <person name="Reily A."/>
            <person name="Remington K.A."/>
            <person name="Rieger T.T."/>
            <person name="Ritchie M.G."/>
            <person name="Robin C."/>
            <person name="Rogers Y.H."/>
            <person name="Rohde C."/>
            <person name="Rozas J."/>
            <person name="Rubenfield M.J."/>
            <person name="Ruiz A."/>
            <person name="Russo S."/>
            <person name="Salzberg S.L."/>
            <person name="Sanchez-Gracia A."/>
            <person name="Saranga D.J."/>
            <person name="Sato H."/>
            <person name="Schaeffer S.W."/>
            <person name="Schatz M.C."/>
            <person name="Schlenke T."/>
            <person name="Schwartz R."/>
            <person name="Segarra C."/>
            <person name="Singh R.S."/>
            <person name="Sirot L."/>
            <person name="Sirota M."/>
            <person name="Sisneros N.B."/>
            <person name="Smith C.D."/>
            <person name="Smith T.F."/>
            <person name="Spieth J."/>
            <person name="Stage D.E."/>
            <person name="Stark A."/>
            <person name="Stephan W."/>
            <person name="Strausberg R.L."/>
            <person name="Strempel S."/>
            <person name="Sturgill D."/>
            <person name="Sutton G."/>
            <person name="Sutton G.G."/>
            <person name="Tao W."/>
            <person name="Teichmann S."/>
            <person name="Tobari Y.N."/>
            <person name="Tomimura Y."/>
            <person name="Tsolas J.M."/>
            <person name="Valente V.L."/>
            <person name="Venter E."/>
            <person name="Venter J.C."/>
            <person name="Vicario S."/>
            <person name="Vieira F.G."/>
            <person name="Vilella A.J."/>
            <person name="Villasante A."/>
            <person name="Walenz B."/>
            <person name="Wang J."/>
            <person name="Wasserman M."/>
            <person name="Watts T."/>
            <person name="Wilson D."/>
            <person name="Wilson R.K."/>
            <person name="Wing R.A."/>
            <person name="Wolfner M.F."/>
            <person name="Wong A."/>
            <person name="Wong G.K."/>
            <person name="Wu C.I."/>
            <person name="Wu G."/>
            <person name="Yamamoto D."/>
            <person name="Yang H.P."/>
            <person name="Yang S.P."/>
            <person name="Yorke J.A."/>
            <person name="Yoshida K."/>
            <person name="Zdobnov E."/>
            <person name="Zhang P."/>
            <person name="Zhang Y."/>
            <person name="Zimin A.V."/>
            <person name="Baldwin J."/>
            <person name="Abdouelleil A."/>
            <person name="Abdulkadir J."/>
            <person name="Abebe A."/>
            <person name="Abera B."/>
            <person name="Abreu J."/>
            <person name="Acer S.C."/>
            <person name="Aftuck L."/>
            <person name="Alexander A."/>
            <person name="An P."/>
            <person name="Anderson E."/>
            <person name="Anderson S."/>
            <person name="Arachi H."/>
            <person name="Azer M."/>
            <person name="Bachantsang P."/>
            <person name="Barry A."/>
            <person name="Bayul T."/>
            <person name="Berlin A."/>
            <person name="Bessette D."/>
            <person name="Bloom T."/>
            <person name="Blye J."/>
            <person name="Boguslavskiy L."/>
            <person name="Bonnet C."/>
            <person name="Boukhgalter B."/>
            <person name="Bourzgui I."/>
            <person name="Brown A."/>
            <person name="Cahill P."/>
            <person name="Channer S."/>
            <person name="Cheshatsang Y."/>
            <person name="Chuda L."/>
            <person name="Citroen M."/>
            <person name="Collymore A."/>
            <person name="Cooke P."/>
            <person name="Costello M."/>
            <person name="D'Aco K."/>
            <person name="Daza R."/>
            <person name="De Haan G."/>
            <person name="DeGray S."/>
            <person name="DeMaso C."/>
            <person name="Dhargay N."/>
            <person name="Dooley K."/>
            <person name="Dooley E."/>
            <person name="Doricent M."/>
            <person name="Dorje P."/>
            <person name="Dorjee K."/>
            <person name="Dupes A."/>
            <person name="Elong R."/>
            <person name="Falk J."/>
            <person name="Farina A."/>
            <person name="Faro S."/>
            <person name="Ferguson D."/>
            <person name="Fisher S."/>
            <person name="Foley C.D."/>
            <person name="Franke A."/>
            <person name="Friedrich D."/>
            <person name="Gadbois L."/>
            <person name="Gearin G."/>
            <person name="Gearin C.R."/>
            <person name="Giannoukos G."/>
            <person name="Goode T."/>
            <person name="Graham J."/>
            <person name="Grandbois E."/>
            <person name="Grewal S."/>
            <person name="Gyaltsen K."/>
            <person name="Hafez N."/>
            <person name="Hagos B."/>
            <person name="Hall J."/>
            <person name="Henson C."/>
            <person name="Hollinger A."/>
            <person name="Honan T."/>
            <person name="Huard M.D."/>
            <person name="Hughes L."/>
            <person name="Hurhula B."/>
            <person name="Husby M.E."/>
            <person name="Kamat A."/>
            <person name="Kanga B."/>
            <person name="Kashin S."/>
            <person name="Khazanovich D."/>
            <person name="Kisner P."/>
            <person name="Lance K."/>
            <person name="Lara M."/>
            <person name="Lee W."/>
            <person name="Lennon N."/>
            <person name="Letendre F."/>
            <person name="LeVine R."/>
            <person name="Lipovsky A."/>
            <person name="Liu X."/>
            <person name="Liu J."/>
            <person name="Liu S."/>
            <person name="Lokyitsang T."/>
            <person name="Lokyitsang Y."/>
            <person name="Lubonja R."/>
            <person name="Lui A."/>
            <person name="MacDonald P."/>
            <person name="Magnisalis V."/>
            <person name="Maru K."/>
            <person name="Matthews C."/>
            <person name="McCusker W."/>
            <person name="McDonough S."/>
            <person name="Mehta T."/>
            <person name="Meldrim J."/>
            <person name="Meneus L."/>
            <person name="Mihai O."/>
            <person name="Mihalev A."/>
            <person name="Mihova T."/>
            <person name="Mittelman R."/>
            <person name="Mlenga V."/>
            <person name="Montmayeur A."/>
            <person name="Mulrain L."/>
            <person name="Navidi A."/>
            <person name="Naylor J."/>
            <person name="Negash T."/>
            <person name="Nguyen T."/>
            <person name="Nguyen N."/>
            <person name="Nicol R."/>
            <person name="Norbu C."/>
            <person name="Norbu N."/>
            <person name="Novod N."/>
            <person name="O'Neill B."/>
            <person name="Osman S."/>
            <person name="Markiewicz E."/>
            <person name="Oyono O.L."/>
            <person name="Patti C."/>
            <person name="Phunkhang P."/>
            <person name="Pierre F."/>
            <person name="Priest M."/>
            <person name="Raghuraman S."/>
            <person name="Rege F."/>
            <person name="Reyes R."/>
            <person name="Rise C."/>
            <person name="Rogov P."/>
            <person name="Ross K."/>
            <person name="Ryan E."/>
            <person name="Settipalli S."/>
            <person name="Shea T."/>
            <person name="Sherpa N."/>
            <person name="Shi L."/>
            <person name="Shih D."/>
            <person name="Sparrow T."/>
            <person name="Spaulding J."/>
            <person name="Stalker J."/>
            <person name="Stange-Thomann N."/>
            <person name="Stavropoulos S."/>
            <person name="Stone C."/>
            <person name="Strader C."/>
            <person name="Tesfaye S."/>
            <person name="Thomson T."/>
            <person name="Thoulutsang Y."/>
            <person name="Thoulutsang D."/>
            <person name="Topham K."/>
            <person name="Topping I."/>
            <person name="Tsamla T."/>
            <person name="Vassiliev H."/>
            <person name="Vo A."/>
            <person name="Wangchuk T."/>
            <person name="Wangdi T."/>
            <person name="Weiand M."/>
            <person name="Wilkinson J."/>
            <person name="Wilson A."/>
            <person name="Yadav S."/>
            <person name="Young G."/>
            <person name="Yu Q."/>
            <person name="Zembek L."/>
            <person name="Zhong D."/>
            <person name="Zimmer A."/>
            <person name="Zwirko Z."/>
            <person name="Jaffe D.B."/>
            <person name="Alvarez P."/>
            <person name="Brockman W."/>
            <person name="Butler J."/>
            <person name="Chin C."/>
            <person name="Gnerre S."/>
            <person name="Grabherr M."/>
            <person name="Kleber M."/>
            <person name="Mauceli E."/>
            <person name="MacCallum I."/>
        </authorList>
    </citation>
    <scope>NUCLEOTIDE SEQUENCE [LARGE SCALE GENOMIC DNA]</scope>
    <source>
        <strain evidence="7">Tucson 15081-1352.22</strain>
    </source>
</reference>
<feature type="chain" id="PRO_5006387364" description="SCP domain-containing protein" evidence="4">
    <location>
        <begin position="23"/>
        <end position="192"/>
    </location>
</feature>
<dbReference type="Gene3D" id="3.40.33.10">
    <property type="entry name" value="CAP"/>
    <property type="match status" value="1"/>
</dbReference>
<dbReference type="SUPFAM" id="SSF55797">
    <property type="entry name" value="PR-1-like"/>
    <property type="match status" value="1"/>
</dbReference>
<keyword evidence="3" id="KW-0472">Membrane</keyword>
<dbReference type="OrthoDB" id="337038at2759"/>
<feature type="domain" description="SCP" evidence="5">
    <location>
        <begin position="25"/>
        <end position="151"/>
    </location>
</feature>
<feature type="signal peptide" evidence="4">
    <location>
        <begin position="1"/>
        <end position="22"/>
    </location>
</feature>
<dbReference type="SMART" id="SM00198">
    <property type="entry name" value="SCP"/>
    <property type="match status" value="1"/>
</dbReference>
<keyword evidence="4" id="KW-0732">Signal</keyword>
<comment type="subcellular location">
    <subcellularLocation>
        <location evidence="1">Secreted</location>
    </subcellularLocation>
</comment>
<evidence type="ECO:0000259" key="5">
    <source>
        <dbReference type="SMART" id="SM00198"/>
    </source>
</evidence>
<dbReference type="AlphaFoldDB" id="A0A0Q9X169"/>
<sequence length="192" mass="22134">MHFGKVWLFHSVLLILLLSVQSDDKFKLAFLESINAYRYLHDSPPLILDKNISKLAQEEAFRLCQRKDARVIPFEETHLFSNLTCHALKPLKCISEWYNEGANYNYNRHSPSHFTLMIWKSSKYIGIGYCSDLQDIIHVVVKIYPPGNGIGQFRENIKPLFNQCTILTPNCFVAVLSLIIIYISVKACILNL</sequence>
<gene>
    <name evidence="6" type="primary">Dmoj\GI25585</name>
    <name evidence="6" type="ORF">Dmoj_GI25585</name>
</gene>
<keyword evidence="7" id="KW-1185">Reference proteome</keyword>
<dbReference type="InterPro" id="IPR035940">
    <property type="entry name" value="CAP_sf"/>
</dbReference>
<dbReference type="InterPro" id="IPR014044">
    <property type="entry name" value="CAP_dom"/>
</dbReference>
<evidence type="ECO:0000256" key="1">
    <source>
        <dbReference type="ARBA" id="ARBA00004613"/>
    </source>
</evidence>
<organism evidence="6 7">
    <name type="scientific">Drosophila mojavensis</name>
    <name type="common">Fruit fly</name>
    <dbReference type="NCBI Taxonomy" id="7230"/>
    <lineage>
        <taxon>Eukaryota</taxon>
        <taxon>Metazoa</taxon>
        <taxon>Ecdysozoa</taxon>
        <taxon>Arthropoda</taxon>
        <taxon>Hexapoda</taxon>
        <taxon>Insecta</taxon>
        <taxon>Pterygota</taxon>
        <taxon>Neoptera</taxon>
        <taxon>Endopterygota</taxon>
        <taxon>Diptera</taxon>
        <taxon>Brachycera</taxon>
        <taxon>Muscomorpha</taxon>
        <taxon>Ephydroidea</taxon>
        <taxon>Drosophilidae</taxon>
        <taxon>Drosophila</taxon>
    </lineage>
</organism>
<accession>A0A0Q9X169</accession>
<protein>
    <recommendedName>
        <fullName evidence="5">SCP domain-containing protein</fullName>
    </recommendedName>
</protein>
<dbReference type="PANTHER" id="PTHR10334">
    <property type="entry name" value="CYSTEINE-RICH SECRETORY PROTEIN-RELATED"/>
    <property type="match status" value="1"/>
</dbReference>
<dbReference type="KEGG" id="dmo:Dmoj_GI25585"/>
<feature type="transmembrane region" description="Helical" evidence="3">
    <location>
        <begin position="166"/>
        <end position="185"/>
    </location>
</feature>
<dbReference type="EMBL" id="CH933806">
    <property type="protein sequence ID" value="KRG01840.1"/>
    <property type="molecule type" value="Genomic_DNA"/>
</dbReference>
<keyword evidence="3" id="KW-0812">Transmembrane</keyword>
<evidence type="ECO:0000313" key="6">
    <source>
        <dbReference type="EMBL" id="KRG01840.1"/>
    </source>
</evidence>
<evidence type="ECO:0000256" key="4">
    <source>
        <dbReference type="SAM" id="SignalP"/>
    </source>
</evidence>
<evidence type="ECO:0000256" key="3">
    <source>
        <dbReference type="SAM" id="Phobius"/>
    </source>
</evidence>
<evidence type="ECO:0000256" key="2">
    <source>
        <dbReference type="ARBA" id="ARBA00022525"/>
    </source>
</evidence>
<dbReference type="InterPro" id="IPR001283">
    <property type="entry name" value="CRISP-related"/>
</dbReference>
<evidence type="ECO:0000313" key="7">
    <source>
        <dbReference type="Proteomes" id="UP000009192"/>
    </source>
</evidence>